<dbReference type="RefSeq" id="WP_105045724.1">
    <property type="nucleotide sequence ID" value="NZ_CP150662.1"/>
</dbReference>
<evidence type="ECO:0000313" key="1">
    <source>
        <dbReference type="EMBL" id="PQJ74575.1"/>
    </source>
</evidence>
<protein>
    <submittedName>
        <fullName evidence="1">Uncharacterized protein</fullName>
    </submittedName>
</protein>
<name>A0A2S7WAC4_9FLAO</name>
<keyword evidence="2" id="KW-1185">Reference proteome</keyword>
<dbReference type="EMBL" id="MSCL01000001">
    <property type="protein sequence ID" value="PQJ74575.1"/>
    <property type="molecule type" value="Genomic_DNA"/>
</dbReference>
<comment type="caution">
    <text evidence="1">The sequence shown here is derived from an EMBL/GenBank/DDBJ whole genome shotgun (WGS) entry which is preliminary data.</text>
</comment>
<reference evidence="1 2" key="1">
    <citation type="submission" date="2016-12" db="EMBL/GenBank/DDBJ databases">
        <title>Trade-off between light-utilization and light-protection in marine flavobacteria.</title>
        <authorList>
            <person name="Kumagai Y."/>
            <person name="Yoshizawa S."/>
            <person name="Kogure K."/>
            <person name="Iwasaki W."/>
        </authorList>
    </citation>
    <scope>NUCLEOTIDE SEQUENCE [LARGE SCALE GENOMIC DNA]</scope>
    <source>
        <strain evidence="1 2">KCTC 22729</strain>
    </source>
</reference>
<dbReference type="OrthoDB" id="1467932at2"/>
<proteinExistence type="predicted"/>
<dbReference type="Proteomes" id="UP000237608">
    <property type="component" value="Unassembled WGS sequence"/>
</dbReference>
<evidence type="ECO:0000313" key="2">
    <source>
        <dbReference type="Proteomes" id="UP000237608"/>
    </source>
</evidence>
<dbReference type="AlphaFoldDB" id="A0A2S7WAC4"/>
<accession>A0A2S7WAC4</accession>
<gene>
    <name evidence="1" type="ORF">BTO13_04565</name>
</gene>
<sequence>MSNTLEAVHLLEVTLQKLLSNYEFLVKENQILLQTNTKLQQQLLENEQFLANQKKEYEMLKIAKTIEGSSKDTKDTKLKINALIREIDKCIVQLQE</sequence>
<organism evidence="1 2">
    <name type="scientific">Polaribacter gangjinensis</name>
    <dbReference type="NCBI Taxonomy" id="574710"/>
    <lineage>
        <taxon>Bacteria</taxon>
        <taxon>Pseudomonadati</taxon>
        <taxon>Bacteroidota</taxon>
        <taxon>Flavobacteriia</taxon>
        <taxon>Flavobacteriales</taxon>
        <taxon>Flavobacteriaceae</taxon>
    </lineage>
</organism>